<dbReference type="PANTHER" id="PTHR14527:SF2">
    <property type="entry name" value="PROTEIN MIS12 HOMOLOG"/>
    <property type="match status" value="1"/>
</dbReference>
<proteinExistence type="inferred from homology"/>
<keyword evidence="5" id="KW-0132">Cell division</keyword>
<evidence type="ECO:0000256" key="4">
    <source>
        <dbReference type="ARBA" id="ARBA00022454"/>
    </source>
</evidence>
<protein>
    <recommendedName>
        <fullName evidence="3">Protein MIS12 homolog</fullName>
    </recommendedName>
</protein>
<evidence type="ECO:0000313" key="13">
    <source>
        <dbReference type="RefSeq" id="XP_002735803.1"/>
    </source>
</evidence>
<evidence type="ECO:0000256" key="9">
    <source>
        <dbReference type="ARBA" id="ARBA00023306"/>
    </source>
</evidence>
<keyword evidence="9" id="KW-0131">Cell cycle</keyword>
<feature type="compositionally biased region" description="Low complexity" evidence="11">
    <location>
        <begin position="8"/>
        <end position="27"/>
    </location>
</feature>
<keyword evidence="7" id="KW-0995">Kinetochore</keyword>
<evidence type="ECO:0000313" key="12">
    <source>
        <dbReference type="Proteomes" id="UP000694865"/>
    </source>
</evidence>
<comment type="similarity">
    <text evidence="2">Belongs to the mis12 family.</text>
</comment>
<evidence type="ECO:0000256" key="11">
    <source>
        <dbReference type="SAM" id="MobiDB-lite"/>
    </source>
</evidence>
<evidence type="ECO:0000256" key="8">
    <source>
        <dbReference type="ARBA" id="ARBA00023054"/>
    </source>
</evidence>
<keyword evidence="12" id="KW-1185">Reference proteome</keyword>
<evidence type="ECO:0000256" key="5">
    <source>
        <dbReference type="ARBA" id="ARBA00022618"/>
    </source>
</evidence>
<evidence type="ECO:0000256" key="10">
    <source>
        <dbReference type="ARBA" id="ARBA00023328"/>
    </source>
</evidence>
<sequence length="255" mass="29311">MCESMTCEQTSLLSEQSSTLSSEASTSKPQTNNLEFYEYETQFFGFTPKAFVDGVHNALVEYLCDGVTVVEQYLMKEFKITDGSKVSAEKLRECTQKVYAHLKPRYSTAFDKLEFFLIHNLLHIPSHVVLPEDKVNLDFKFNENDEDKVDREIAELRTKIENLMYVNHCLAQSIKDMKDVQSRMENLLAMIEKIEKVHKDAGITDLKETVAFNLDKMNKIIGLTGNLMLKGIQARKSEETEECDIEQRSKKLKVT</sequence>
<evidence type="ECO:0000256" key="7">
    <source>
        <dbReference type="ARBA" id="ARBA00022838"/>
    </source>
</evidence>
<dbReference type="Proteomes" id="UP000694865">
    <property type="component" value="Unplaced"/>
</dbReference>
<dbReference type="Pfam" id="PF05859">
    <property type="entry name" value="Mis12"/>
    <property type="match status" value="1"/>
</dbReference>
<accession>A0ABM0GRM8</accession>
<dbReference type="InterPro" id="IPR008685">
    <property type="entry name" value="Centromere_Mis12"/>
</dbReference>
<keyword evidence="6" id="KW-0498">Mitosis</keyword>
<evidence type="ECO:0000256" key="2">
    <source>
        <dbReference type="ARBA" id="ARBA00008643"/>
    </source>
</evidence>
<evidence type="ECO:0000256" key="6">
    <source>
        <dbReference type="ARBA" id="ARBA00022776"/>
    </source>
</evidence>
<dbReference type="GeneID" id="100367984"/>
<organism evidence="12 13">
    <name type="scientific">Saccoglossus kowalevskii</name>
    <name type="common">Acorn worm</name>
    <dbReference type="NCBI Taxonomy" id="10224"/>
    <lineage>
        <taxon>Eukaryota</taxon>
        <taxon>Metazoa</taxon>
        <taxon>Hemichordata</taxon>
        <taxon>Enteropneusta</taxon>
        <taxon>Harrimaniidae</taxon>
        <taxon>Saccoglossus</taxon>
    </lineage>
</organism>
<keyword evidence="8" id="KW-0175">Coiled coil</keyword>
<reference evidence="13" key="1">
    <citation type="submission" date="2025-08" db="UniProtKB">
        <authorList>
            <consortium name="RefSeq"/>
        </authorList>
    </citation>
    <scope>IDENTIFICATION</scope>
    <source>
        <tissue evidence="13">Testes</tissue>
    </source>
</reference>
<gene>
    <name evidence="13" type="primary">LOC100367984</name>
</gene>
<comment type="subcellular location">
    <subcellularLocation>
        <location evidence="1">Chromosome</location>
        <location evidence="1">Centromere</location>
        <location evidence="1">Kinetochore</location>
    </subcellularLocation>
</comment>
<evidence type="ECO:0000256" key="1">
    <source>
        <dbReference type="ARBA" id="ARBA00004629"/>
    </source>
</evidence>
<dbReference type="RefSeq" id="XP_002735803.1">
    <property type="nucleotide sequence ID" value="XM_002735757.2"/>
</dbReference>
<name>A0ABM0GRM8_SACKO</name>
<feature type="region of interest" description="Disordered" evidence="11">
    <location>
        <begin position="1"/>
        <end position="28"/>
    </location>
</feature>
<evidence type="ECO:0000256" key="3">
    <source>
        <dbReference type="ARBA" id="ARBA00013793"/>
    </source>
</evidence>
<keyword evidence="10" id="KW-0137">Centromere</keyword>
<keyword evidence="4" id="KW-0158">Chromosome</keyword>
<dbReference type="PANTHER" id="PTHR14527">
    <property type="entry name" value="PROTEIN MIS12 HOMOLOG"/>
    <property type="match status" value="1"/>
</dbReference>